<evidence type="ECO:0000256" key="1">
    <source>
        <dbReference type="ARBA" id="ARBA00004202"/>
    </source>
</evidence>
<dbReference type="InterPro" id="IPR029039">
    <property type="entry name" value="Flavoprotein-like_sf"/>
</dbReference>
<dbReference type="PROSITE" id="PS50902">
    <property type="entry name" value="FLAVODOXIN_LIKE"/>
    <property type="match status" value="1"/>
</dbReference>
<feature type="domain" description="Flavodoxin-like" evidence="5">
    <location>
        <begin position="4"/>
        <end position="192"/>
    </location>
</feature>
<dbReference type="PANTHER" id="PTHR30546">
    <property type="entry name" value="FLAVODOXIN-RELATED PROTEIN WRBA-RELATED"/>
    <property type="match status" value="1"/>
</dbReference>
<dbReference type="GO" id="GO:0034599">
    <property type="term" value="P:cellular response to oxidative stress"/>
    <property type="evidence" value="ECO:0007669"/>
    <property type="project" value="UniProtKB-ARBA"/>
</dbReference>
<feature type="compositionally biased region" description="Low complexity" evidence="4">
    <location>
        <begin position="210"/>
        <end position="239"/>
    </location>
</feature>
<dbReference type="GeneID" id="62197829"/>
<comment type="function">
    <text evidence="3">Flavodoxin-like protein (FLP) that plays a role in cell wall integrity, oxidative stress protection and virulence. FLPs act as NAD(P)H quinone oxidoreductases. Reduces ubiquinone (coenzyme Q), enabling it to serve as an antioxidant in the membrane.</text>
</comment>
<dbReference type="Gene3D" id="3.40.50.360">
    <property type="match status" value="1"/>
</dbReference>
<protein>
    <submittedName>
        <fullName evidence="6">Flavodoxin-like fold protein</fullName>
    </submittedName>
</protein>
<dbReference type="InterPro" id="IPR005025">
    <property type="entry name" value="FMN_Rdtase-like_dom"/>
</dbReference>
<evidence type="ECO:0000259" key="5">
    <source>
        <dbReference type="PROSITE" id="PS50902"/>
    </source>
</evidence>
<evidence type="ECO:0000256" key="4">
    <source>
        <dbReference type="SAM" id="MobiDB-lite"/>
    </source>
</evidence>
<dbReference type="KEGG" id="bnn:FOA43_004429"/>
<proteinExistence type="inferred from homology"/>
<accession>A0A875SBB5</accession>
<comment type="subcellular location">
    <subcellularLocation>
        <location evidence="1">Cell membrane</location>
        <topology evidence="1">Peripheral membrane protein</topology>
    </subcellularLocation>
</comment>
<dbReference type="GO" id="GO:0010181">
    <property type="term" value="F:FMN binding"/>
    <property type="evidence" value="ECO:0007669"/>
    <property type="project" value="InterPro"/>
</dbReference>
<dbReference type="InterPro" id="IPR008254">
    <property type="entry name" value="Flavodoxin/NO_synth"/>
</dbReference>
<dbReference type="NCBIfam" id="TIGR01755">
    <property type="entry name" value="flav_wrbA"/>
    <property type="match status" value="1"/>
</dbReference>
<dbReference type="FunFam" id="3.40.50.360:FF:000001">
    <property type="entry name" value="NAD(P)H dehydrogenase (Quinone) FQR1-like"/>
    <property type="match status" value="1"/>
</dbReference>
<dbReference type="RefSeq" id="XP_038780597.1">
    <property type="nucleotide sequence ID" value="XM_038924669.1"/>
</dbReference>
<feature type="region of interest" description="Disordered" evidence="4">
    <location>
        <begin position="210"/>
        <end position="246"/>
    </location>
</feature>
<dbReference type="Proteomes" id="UP000662931">
    <property type="component" value="Chromosome 4"/>
</dbReference>
<name>A0A875SBB5_EENNA</name>
<comment type="similarity">
    <text evidence="2">Belongs to the WrbA family.</text>
</comment>
<dbReference type="NCBIfam" id="NF002999">
    <property type="entry name" value="PRK03767.1"/>
    <property type="match status" value="1"/>
</dbReference>
<gene>
    <name evidence="6" type="primary">PST2_2</name>
    <name evidence="6" type="ORF">FOA43_004429</name>
</gene>
<reference evidence="6" key="1">
    <citation type="submission" date="2020-10" db="EMBL/GenBank/DDBJ databases">
        <authorList>
            <person name="Roach M.J.R."/>
        </authorList>
    </citation>
    <scope>NUCLEOTIDE SEQUENCE</scope>
    <source>
        <strain evidence="6">CBS 1945</strain>
    </source>
</reference>
<dbReference type="InterPro" id="IPR010089">
    <property type="entry name" value="Flavoprotein_WrbA-like"/>
</dbReference>
<dbReference type="AlphaFoldDB" id="A0A875SBB5"/>
<evidence type="ECO:0000256" key="3">
    <source>
        <dbReference type="ARBA" id="ARBA00053955"/>
    </source>
</evidence>
<dbReference type="GO" id="GO:0005886">
    <property type="term" value="C:plasma membrane"/>
    <property type="evidence" value="ECO:0007669"/>
    <property type="project" value="UniProtKB-SubCell"/>
</dbReference>
<dbReference type="SUPFAM" id="SSF52218">
    <property type="entry name" value="Flavoproteins"/>
    <property type="match status" value="1"/>
</dbReference>
<sequence length="257" mass="27417">MTKIAIIIYSLYHHVSTMAEEVKKGVESVEGCSAEIFQVPETLSKELLEQLGAPERPDYPIATLETLTSYDAILFGMPTRFGAMPAQMKAYLDGTGGLWANGSLYQKPVGVFVSTGTGSGREFTVYNCLSAFAHHGMIFVPLGFAKAFPELANVTEPQGGSAWGAGCLAGGDGSRNPSKLELRVAEIQGHEFADAVKPMFTSVEKAVAKPAAHPTAKPAAKATTTKPATKTTKTASKPATKSEKKRGFFSRLAHKLF</sequence>
<evidence type="ECO:0000313" key="7">
    <source>
        <dbReference type="Proteomes" id="UP000662931"/>
    </source>
</evidence>
<organism evidence="6 7">
    <name type="scientific">Eeniella nana</name>
    <name type="common">Yeast</name>
    <name type="synonym">Brettanomyces nanus</name>
    <dbReference type="NCBI Taxonomy" id="13502"/>
    <lineage>
        <taxon>Eukaryota</taxon>
        <taxon>Fungi</taxon>
        <taxon>Dikarya</taxon>
        <taxon>Ascomycota</taxon>
        <taxon>Saccharomycotina</taxon>
        <taxon>Pichiomycetes</taxon>
        <taxon>Pichiales</taxon>
        <taxon>Pichiaceae</taxon>
        <taxon>Brettanomyces</taxon>
    </lineage>
</organism>
<dbReference type="Pfam" id="PF03358">
    <property type="entry name" value="FMN_red"/>
    <property type="match status" value="1"/>
</dbReference>
<dbReference type="EMBL" id="CP064815">
    <property type="protein sequence ID" value="QPG77032.1"/>
    <property type="molecule type" value="Genomic_DNA"/>
</dbReference>
<evidence type="ECO:0000256" key="2">
    <source>
        <dbReference type="ARBA" id="ARBA00006961"/>
    </source>
</evidence>
<dbReference type="PANTHER" id="PTHR30546:SF23">
    <property type="entry name" value="FLAVOPROTEIN-LIKE PROTEIN YCP4-RELATED"/>
    <property type="match status" value="1"/>
</dbReference>
<keyword evidence="7" id="KW-1185">Reference proteome</keyword>
<dbReference type="GO" id="GO:0003955">
    <property type="term" value="F:NAD(P)H dehydrogenase (quinone) activity"/>
    <property type="evidence" value="ECO:0007669"/>
    <property type="project" value="InterPro"/>
</dbReference>
<evidence type="ECO:0000313" key="6">
    <source>
        <dbReference type="EMBL" id="QPG77032.1"/>
    </source>
</evidence>
<dbReference type="OrthoDB" id="504689at2759"/>